<dbReference type="FunFam" id="3.30.565.10:FF:000006">
    <property type="entry name" value="Sensor histidine kinase WalK"/>
    <property type="match status" value="1"/>
</dbReference>
<dbReference type="InterPro" id="IPR050351">
    <property type="entry name" value="BphY/WalK/GraS-like"/>
</dbReference>
<protein>
    <recommendedName>
        <fullName evidence="2">histidine kinase</fullName>
        <ecNumber evidence="2">2.7.13.3</ecNumber>
    </recommendedName>
</protein>
<keyword evidence="3" id="KW-0597">Phosphoprotein</keyword>
<comment type="caution">
    <text evidence="10">The sequence shown here is derived from an EMBL/GenBank/DDBJ whole genome shotgun (WGS) entry which is preliminary data.</text>
</comment>
<dbReference type="SUPFAM" id="SSF55874">
    <property type="entry name" value="ATPase domain of HSP90 chaperone/DNA topoisomerase II/histidine kinase"/>
    <property type="match status" value="1"/>
</dbReference>
<dbReference type="PROSITE" id="PS50109">
    <property type="entry name" value="HIS_KIN"/>
    <property type="match status" value="1"/>
</dbReference>
<dbReference type="PANTHER" id="PTHR45453">
    <property type="entry name" value="PHOSPHATE REGULON SENSOR PROTEIN PHOR"/>
    <property type="match status" value="1"/>
</dbReference>
<dbReference type="FunFam" id="1.10.287.130:FF:000001">
    <property type="entry name" value="Two-component sensor histidine kinase"/>
    <property type="match status" value="1"/>
</dbReference>
<dbReference type="EMBL" id="MGGE01000013">
    <property type="protein sequence ID" value="OGM21576.1"/>
    <property type="molecule type" value="Genomic_DNA"/>
</dbReference>
<dbReference type="InterPro" id="IPR003594">
    <property type="entry name" value="HATPase_dom"/>
</dbReference>
<feature type="transmembrane region" description="Helical" evidence="8">
    <location>
        <begin position="12"/>
        <end position="31"/>
    </location>
</feature>
<dbReference type="Gene3D" id="3.30.565.10">
    <property type="entry name" value="Histidine kinase-like ATPase, C-terminal domain"/>
    <property type="match status" value="1"/>
</dbReference>
<dbReference type="InterPro" id="IPR005467">
    <property type="entry name" value="His_kinase_dom"/>
</dbReference>
<dbReference type="Gene3D" id="1.10.287.130">
    <property type="match status" value="1"/>
</dbReference>
<dbReference type="InterPro" id="IPR036097">
    <property type="entry name" value="HisK_dim/P_sf"/>
</dbReference>
<evidence type="ECO:0000256" key="3">
    <source>
        <dbReference type="ARBA" id="ARBA00022553"/>
    </source>
</evidence>
<proteinExistence type="predicted"/>
<dbReference type="PANTHER" id="PTHR45453:SF1">
    <property type="entry name" value="PHOSPHATE REGULON SENSOR PROTEIN PHOR"/>
    <property type="match status" value="1"/>
</dbReference>
<evidence type="ECO:0000256" key="8">
    <source>
        <dbReference type="SAM" id="Phobius"/>
    </source>
</evidence>
<dbReference type="Pfam" id="PF00512">
    <property type="entry name" value="HisKA"/>
    <property type="match status" value="1"/>
</dbReference>
<dbReference type="GO" id="GO:0005886">
    <property type="term" value="C:plasma membrane"/>
    <property type="evidence" value="ECO:0007669"/>
    <property type="project" value="TreeGrafter"/>
</dbReference>
<dbReference type="SMART" id="SM00388">
    <property type="entry name" value="HisKA"/>
    <property type="match status" value="1"/>
</dbReference>
<evidence type="ECO:0000256" key="2">
    <source>
        <dbReference type="ARBA" id="ARBA00012438"/>
    </source>
</evidence>
<keyword evidence="7 8" id="KW-0472">Membrane</keyword>
<evidence type="ECO:0000256" key="7">
    <source>
        <dbReference type="ARBA" id="ARBA00023136"/>
    </source>
</evidence>
<feature type="domain" description="Histidine kinase" evidence="9">
    <location>
        <begin position="117"/>
        <end position="332"/>
    </location>
</feature>
<keyword evidence="6" id="KW-0902">Two-component regulatory system</keyword>
<keyword evidence="8" id="KW-0812">Transmembrane</keyword>
<evidence type="ECO:0000256" key="6">
    <source>
        <dbReference type="ARBA" id="ARBA00023012"/>
    </source>
</evidence>
<evidence type="ECO:0000256" key="1">
    <source>
        <dbReference type="ARBA" id="ARBA00000085"/>
    </source>
</evidence>
<reference evidence="10 11" key="1">
    <citation type="journal article" date="2016" name="Nat. Commun.">
        <title>Thousands of microbial genomes shed light on interconnected biogeochemical processes in an aquifer system.</title>
        <authorList>
            <person name="Anantharaman K."/>
            <person name="Brown C.T."/>
            <person name="Hug L.A."/>
            <person name="Sharon I."/>
            <person name="Castelle C.J."/>
            <person name="Probst A.J."/>
            <person name="Thomas B.C."/>
            <person name="Singh A."/>
            <person name="Wilkins M.J."/>
            <person name="Karaoz U."/>
            <person name="Brodie E.L."/>
            <person name="Williams K.H."/>
            <person name="Hubbard S.S."/>
            <person name="Banfield J.F."/>
        </authorList>
    </citation>
    <scope>NUCLEOTIDE SEQUENCE [LARGE SCALE GENOMIC DNA]</scope>
</reference>
<dbReference type="GO" id="GO:0000155">
    <property type="term" value="F:phosphorelay sensor kinase activity"/>
    <property type="evidence" value="ECO:0007669"/>
    <property type="project" value="InterPro"/>
</dbReference>
<dbReference type="EC" id="2.7.13.3" evidence="2"/>
<evidence type="ECO:0000259" key="9">
    <source>
        <dbReference type="PROSITE" id="PS50109"/>
    </source>
</evidence>
<dbReference type="CDD" id="cd00082">
    <property type="entry name" value="HisKA"/>
    <property type="match status" value="1"/>
</dbReference>
<dbReference type="SUPFAM" id="SSF47384">
    <property type="entry name" value="Homodimeric domain of signal transducing histidine kinase"/>
    <property type="match status" value="1"/>
</dbReference>
<evidence type="ECO:0000256" key="4">
    <source>
        <dbReference type="ARBA" id="ARBA00022679"/>
    </source>
</evidence>
<keyword evidence="8" id="KW-1133">Transmembrane helix</keyword>
<keyword evidence="4" id="KW-0808">Transferase</keyword>
<dbReference type="InterPro" id="IPR003661">
    <property type="entry name" value="HisK_dim/P_dom"/>
</dbReference>
<comment type="catalytic activity">
    <reaction evidence="1">
        <text>ATP + protein L-histidine = ADP + protein N-phospho-L-histidine.</text>
        <dbReference type="EC" id="2.7.13.3"/>
    </reaction>
</comment>
<dbReference type="InterPro" id="IPR036890">
    <property type="entry name" value="HATPase_C_sf"/>
</dbReference>
<keyword evidence="5" id="KW-0418">Kinase</keyword>
<feature type="transmembrane region" description="Helical" evidence="8">
    <location>
        <begin position="74"/>
        <end position="97"/>
    </location>
</feature>
<dbReference type="PRINTS" id="PR00344">
    <property type="entry name" value="BCTRLSENSOR"/>
</dbReference>
<evidence type="ECO:0000313" key="11">
    <source>
        <dbReference type="Proteomes" id="UP000178419"/>
    </source>
</evidence>
<dbReference type="Pfam" id="PF02518">
    <property type="entry name" value="HATPase_c"/>
    <property type="match status" value="1"/>
</dbReference>
<sequence length="332" mass="37441">MKLFESARIRLTAWYLLIIALINIGFSTILYREVTWELERGFLRAEQHLRMQPVLYQQVKELLRGELNEAKDIVLLRLLILNGFILGIAGVAGYFLAGKTLHPIESMIDEQKRFVADASHELRTPLTSIKSEIEVTLRDKNLNLKDAKTQLKSNLQEVDKMKSFTDYLLSLSRYEAYGSDIQMEDVDLAEAARQAVERNTALAKKEKIKLNLETEDVNIKGNPQSLVELISILINNAIKYSPKGKNVNVSVSKVKKNAVVEVIDQGVGIEEKDIPHIFDRFYRADSSRCKNDVDGFGLGLSIAKSIVEVHKGEIKVKSILGKGSTFIISLPR</sequence>
<dbReference type="GO" id="GO:0016036">
    <property type="term" value="P:cellular response to phosphate starvation"/>
    <property type="evidence" value="ECO:0007669"/>
    <property type="project" value="TreeGrafter"/>
</dbReference>
<organism evidence="10 11">
    <name type="scientific">Candidatus Woesebacteria bacterium RIFCSPHIGHO2_01_FULL_38_9</name>
    <dbReference type="NCBI Taxonomy" id="1802492"/>
    <lineage>
        <taxon>Bacteria</taxon>
        <taxon>Candidatus Woeseibacteriota</taxon>
    </lineage>
</organism>
<dbReference type="SMART" id="SM00387">
    <property type="entry name" value="HATPase_c"/>
    <property type="match status" value="1"/>
</dbReference>
<accession>A0A1F7Y2T0</accession>
<dbReference type="InterPro" id="IPR004358">
    <property type="entry name" value="Sig_transdc_His_kin-like_C"/>
</dbReference>
<dbReference type="CDD" id="cd00075">
    <property type="entry name" value="HATPase"/>
    <property type="match status" value="1"/>
</dbReference>
<dbReference type="AlphaFoldDB" id="A0A1F7Y2T0"/>
<dbReference type="Proteomes" id="UP000178419">
    <property type="component" value="Unassembled WGS sequence"/>
</dbReference>
<gene>
    <name evidence="10" type="ORF">A2714_05070</name>
</gene>
<evidence type="ECO:0000313" key="10">
    <source>
        <dbReference type="EMBL" id="OGM21576.1"/>
    </source>
</evidence>
<name>A0A1F7Y2T0_9BACT</name>
<evidence type="ECO:0000256" key="5">
    <source>
        <dbReference type="ARBA" id="ARBA00022777"/>
    </source>
</evidence>
<dbReference type="GO" id="GO:0004721">
    <property type="term" value="F:phosphoprotein phosphatase activity"/>
    <property type="evidence" value="ECO:0007669"/>
    <property type="project" value="TreeGrafter"/>
</dbReference>